<feature type="signal peptide" evidence="1">
    <location>
        <begin position="1"/>
        <end position="26"/>
    </location>
</feature>
<sequence>MKNVINRTLASAVIGIAAGVALNASAETYETTQVTTTVDSLQQAAVSHADLDLTTVRGQETLYFRISAAAEQVCGSSNPRDAGGMTQATENKVCFQRAMSEAMAQINADQVASINE</sequence>
<dbReference type="Proteomes" id="UP000644693">
    <property type="component" value="Unassembled WGS sequence"/>
</dbReference>
<feature type="chain" id="PRO_5037044470" description="UrcA family protein" evidence="1">
    <location>
        <begin position="27"/>
        <end position="116"/>
    </location>
</feature>
<evidence type="ECO:0000313" key="2">
    <source>
        <dbReference type="EMBL" id="GHD38476.1"/>
    </source>
</evidence>
<dbReference type="RefSeq" id="WP_189478548.1">
    <property type="nucleotide sequence ID" value="NZ_BMYM01000003.1"/>
</dbReference>
<comment type="caution">
    <text evidence="2">The sequence shown here is derived from an EMBL/GenBank/DDBJ whole genome shotgun (WGS) entry which is preliminary data.</text>
</comment>
<proteinExistence type="predicted"/>
<gene>
    <name evidence="2" type="ORF">GCM10007053_29150</name>
</gene>
<name>A0A919CND0_9GAMM</name>
<keyword evidence="1" id="KW-0732">Signal</keyword>
<keyword evidence="3" id="KW-1185">Reference proteome</keyword>
<evidence type="ECO:0008006" key="4">
    <source>
        <dbReference type="Google" id="ProtNLM"/>
    </source>
</evidence>
<dbReference type="EMBL" id="BMYM01000003">
    <property type="protein sequence ID" value="GHD38476.1"/>
    <property type="molecule type" value="Genomic_DNA"/>
</dbReference>
<reference evidence="2" key="2">
    <citation type="submission" date="2020-09" db="EMBL/GenBank/DDBJ databases">
        <authorList>
            <person name="Sun Q."/>
            <person name="Kim S."/>
        </authorList>
    </citation>
    <scope>NUCLEOTIDE SEQUENCE</scope>
    <source>
        <strain evidence="2">KCTC 23430</strain>
    </source>
</reference>
<protein>
    <recommendedName>
        <fullName evidence="4">UrcA family protein</fullName>
    </recommendedName>
</protein>
<dbReference type="InterPro" id="IPR030972">
    <property type="entry name" value="UrcA_uranyl"/>
</dbReference>
<evidence type="ECO:0000313" key="3">
    <source>
        <dbReference type="Proteomes" id="UP000644693"/>
    </source>
</evidence>
<dbReference type="NCBIfam" id="TIGR04433">
    <property type="entry name" value="UrcA_uranyl"/>
    <property type="match status" value="1"/>
</dbReference>
<dbReference type="AlphaFoldDB" id="A0A919CND0"/>
<accession>A0A919CND0</accession>
<reference evidence="2" key="1">
    <citation type="journal article" date="2014" name="Int. J. Syst. Evol. Microbiol.">
        <title>Complete genome sequence of Corynebacterium casei LMG S-19264T (=DSM 44701T), isolated from a smear-ripened cheese.</title>
        <authorList>
            <consortium name="US DOE Joint Genome Institute (JGI-PGF)"/>
            <person name="Walter F."/>
            <person name="Albersmeier A."/>
            <person name="Kalinowski J."/>
            <person name="Ruckert C."/>
        </authorList>
    </citation>
    <scope>NUCLEOTIDE SEQUENCE</scope>
    <source>
        <strain evidence="2">KCTC 23430</strain>
    </source>
</reference>
<organism evidence="2 3">
    <name type="scientific">Parahalioglobus pacificus</name>
    <dbReference type="NCBI Taxonomy" id="930806"/>
    <lineage>
        <taxon>Bacteria</taxon>
        <taxon>Pseudomonadati</taxon>
        <taxon>Pseudomonadota</taxon>
        <taxon>Gammaproteobacteria</taxon>
        <taxon>Cellvibrionales</taxon>
        <taxon>Halieaceae</taxon>
        <taxon>Parahalioglobus</taxon>
    </lineage>
</organism>
<evidence type="ECO:0000256" key="1">
    <source>
        <dbReference type="SAM" id="SignalP"/>
    </source>
</evidence>